<dbReference type="Gene3D" id="3.40.50.2020">
    <property type="match status" value="1"/>
</dbReference>
<dbReference type="AlphaFoldDB" id="A0A0A5IBL5"/>
<comment type="caution">
    <text evidence="6">Lacks conserved residue(s) required for the propagation of feature annotation.</text>
</comment>
<comment type="cofactor">
    <cofactor evidence="6">
        <name>Mg(2+)</name>
        <dbReference type="ChEBI" id="CHEBI:18420"/>
    </cofactor>
</comment>
<accession>A0A0A5IBL5</accession>
<dbReference type="EC" id="2.4.2.10" evidence="2 6"/>
<dbReference type="PANTHER" id="PTHR19278">
    <property type="entry name" value="OROTATE PHOSPHORIBOSYLTRANSFERASE"/>
    <property type="match status" value="1"/>
</dbReference>
<gene>
    <name evidence="6" type="primary">pyrE</name>
    <name evidence="8" type="ORF">N781_12550</name>
</gene>
<evidence type="ECO:0000313" key="8">
    <source>
        <dbReference type="EMBL" id="KGX93232.1"/>
    </source>
</evidence>
<comment type="caution">
    <text evidence="8">The sequence shown here is derived from an EMBL/GenBank/DDBJ whole genome shotgun (WGS) entry which is preliminary data.</text>
</comment>
<comment type="similarity">
    <text evidence="6">Belongs to the purine/pyrimidine phosphoribosyltransferase family. PyrE subfamily.</text>
</comment>
<dbReference type="Proteomes" id="UP000030528">
    <property type="component" value="Unassembled WGS sequence"/>
</dbReference>
<dbReference type="EMBL" id="AVPE01000003">
    <property type="protein sequence ID" value="KGX93232.1"/>
    <property type="molecule type" value="Genomic_DNA"/>
</dbReference>
<evidence type="ECO:0000259" key="7">
    <source>
        <dbReference type="Pfam" id="PF00156"/>
    </source>
</evidence>
<dbReference type="GO" id="GO:0044205">
    <property type="term" value="P:'de novo' UMP biosynthetic process"/>
    <property type="evidence" value="ECO:0007669"/>
    <property type="project" value="UniProtKB-UniRule"/>
</dbReference>
<evidence type="ECO:0000256" key="2">
    <source>
        <dbReference type="ARBA" id="ARBA00011971"/>
    </source>
</evidence>
<sequence>MLTKQQLAKQLLEIKAVQIQPDRPFKWTSGIQSPVYCDNRLTMSFPVLRGAIADSFTTYIKEHYPMAEVVVGCATAGIPHAAWVAERLQLPMAYVRSEPKGHGKQNKIEGNLLESQHCVIIEDLISTGKSSIAVADSIVEAGGIVDGVLSIFSYELSEGREAFKQSGYPYYSMTDFPTMLEWMKDEGRINDETLATLLGWMESPRSFSFNY</sequence>
<dbReference type="RefSeq" id="WP_026799711.1">
    <property type="nucleotide sequence ID" value="NZ_AULI01000005.1"/>
</dbReference>
<dbReference type="InterPro" id="IPR000836">
    <property type="entry name" value="PRTase_dom"/>
</dbReference>
<keyword evidence="4 6" id="KW-0808">Transferase</keyword>
<feature type="binding site" evidence="6">
    <location>
        <position position="102"/>
    </location>
    <ligand>
        <name>5-phospho-alpha-D-ribose 1-diphosphate</name>
        <dbReference type="ChEBI" id="CHEBI:58017"/>
        <note>ligand shared between dimeric partners</note>
    </ligand>
</feature>
<dbReference type="CDD" id="cd06223">
    <property type="entry name" value="PRTases_typeI"/>
    <property type="match status" value="1"/>
</dbReference>
<organism evidence="8 9">
    <name type="scientific">Pontibacillus halophilus JSM 076056 = DSM 19796</name>
    <dbReference type="NCBI Taxonomy" id="1385510"/>
    <lineage>
        <taxon>Bacteria</taxon>
        <taxon>Bacillati</taxon>
        <taxon>Bacillota</taxon>
        <taxon>Bacilli</taxon>
        <taxon>Bacillales</taxon>
        <taxon>Bacillaceae</taxon>
        <taxon>Pontibacillus</taxon>
    </lineage>
</organism>
<dbReference type="GO" id="GO:0004588">
    <property type="term" value="F:orotate phosphoribosyltransferase activity"/>
    <property type="evidence" value="ECO:0007669"/>
    <property type="project" value="UniProtKB-UniRule"/>
</dbReference>
<dbReference type="GO" id="GO:0019856">
    <property type="term" value="P:pyrimidine nucleobase biosynthetic process"/>
    <property type="evidence" value="ECO:0007669"/>
    <property type="project" value="TreeGrafter"/>
</dbReference>
<proteinExistence type="inferred from homology"/>
<dbReference type="InterPro" id="IPR029057">
    <property type="entry name" value="PRTase-like"/>
</dbReference>
<feature type="binding site" description="in other chain" evidence="6">
    <location>
        <begin position="122"/>
        <end position="130"/>
    </location>
    <ligand>
        <name>5-phospho-alpha-D-ribose 1-diphosphate</name>
        <dbReference type="ChEBI" id="CHEBI:58017"/>
        <note>ligand shared between dimeric partners</note>
    </ligand>
</feature>
<dbReference type="UniPathway" id="UPA00070">
    <property type="reaction ID" value="UER00119"/>
</dbReference>
<protein>
    <recommendedName>
        <fullName evidence="2 6">Orotate phosphoribosyltransferase</fullName>
        <shortName evidence="6">OPRT</shortName>
        <shortName evidence="6">OPRTase</shortName>
        <ecNumber evidence="2 6">2.4.2.10</ecNumber>
    </recommendedName>
</protein>
<feature type="binding site" evidence="6">
    <location>
        <position position="96"/>
    </location>
    <ligand>
        <name>5-phospho-alpha-D-ribose 1-diphosphate</name>
        <dbReference type="ChEBI" id="CHEBI:58017"/>
        <note>ligand shared between dimeric partners</note>
    </ligand>
</feature>
<dbReference type="GO" id="GO:0000287">
    <property type="term" value="F:magnesium ion binding"/>
    <property type="evidence" value="ECO:0007669"/>
    <property type="project" value="UniProtKB-UniRule"/>
</dbReference>
<comment type="pathway">
    <text evidence="1 6">Pyrimidine metabolism; UMP biosynthesis via de novo pathway; UMP from orotate: step 1/2.</text>
</comment>
<dbReference type="PANTHER" id="PTHR19278:SF9">
    <property type="entry name" value="URIDINE 5'-MONOPHOSPHATE SYNTHASE"/>
    <property type="match status" value="1"/>
</dbReference>
<feature type="binding site" evidence="6">
    <location>
        <position position="100"/>
    </location>
    <ligand>
        <name>5-phospho-alpha-D-ribose 1-diphosphate</name>
        <dbReference type="ChEBI" id="CHEBI:58017"/>
        <note>ligand shared between dimeric partners</note>
    </ligand>
</feature>
<dbReference type="eggNOG" id="COG0461">
    <property type="taxonomic scope" value="Bacteria"/>
</dbReference>
<dbReference type="HAMAP" id="MF_01208">
    <property type="entry name" value="PyrE"/>
    <property type="match status" value="1"/>
</dbReference>
<evidence type="ECO:0000256" key="3">
    <source>
        <dbReference type="ARBA" id="ARBA00022676"/>
    </source>
</evidence>
<dbReference type="Pfam" id="PF00156">
    <property type="entry name" value="Pribosyltran"/>
    <property type="match status" value="1"/>
</dbReference>
<comment type="function">
    <text evidence="6">Catalyzes the transfer of a ribosyl phosphate group from 5-phosphoribose 1-diphosphate to orotate, leading to the formation of orotidine monophosphate (OMP).</text>
</comment>
<evidence type="ECO:0000256" key="1">
    <source>
        <dbReference type="ARBA" id="ARBA00004889"/>
    </source>
</evidence>
<evidence type="ECO:0000313" key="9">
    <source>
        <dbReference type="Proteomes" id="UP000030528"/>
    </source>
</evidence>
<dbReference type="STRING" id="1385510.GCA_000425205_01261"/>
<comment type="catalytic activity">
    <reaction evidence="6">
        <text>orotidine 5'-phosphate + diphosphate = orotate + 5-phospho-alpha-D-ribose 1-diphosphate</text>
        <dbReference type="Rhea" id="RHEA:10380"/>
        <dbReference type="ChEBI" id="CHEBI:30839"/>
        <dbReference type="ChEBI" id="CHEBI:33019"/>
        <dbReference type="ChEBI" id="CHEBI:57538"/>
        <dbReference type="ChEBI" id="CHEBI:58017"/>
        <dbReference type="EC" id="2.4.2.10"/>
    </reaction>
</comment>
<comment type="subunit">
    <text evidence="6">Homodimer.</text>
</comment>
<keyword evidence="3 6" id="KW-0328">Glycosyltransferase</keyword>
<keyword evidence="6" id="KW-0460">Magnesium</keyword>
<keyword evidence="9" id="KW-1185">Reference proteome</keyword>
<feature type="domain" description="Phosphoribosyltransferase" evidence="7">
    <location>
        <begin position="69"/>
        <end position="138"/>
    </location>
</feature>
<dbReference type="NCBIfam" id="TIGR00336">
    <property type="entry name" value="pyrE"/>
    <property type="match status" value="1"/>
</dbReference>
<feature type="binding site" evidence="6">
    <location>
        <position position="126"/>
    </location>
    <ligand>
        <name>orotate</name>
        <dbReference type="ChEBI" id="CHEBI:30839"/>
    </ligand>
</feature>
<evidence type="ECO:0000256" key="4">
    <source>
        <dbReference type="ARBA" id="ARBA00022679"/>
    </source>
</evidence>
<reference evidence="8 9" key="1">
    <citation type="submission" date="2013-08" db="EMBL/GenBank/DDBJ databases">
        <authorList>
            <person name="Huang J."/>
            <person name="Wang G."/>
        </authorList>
    </citation>
    <scope>NUCLEOTIDE SEQUENCE [LARGE SCALE GENOMIC DNA]</scope>
    <source>
        <strain evidence="8 9">JSM 076056</strain>
    </source>
</reference>
<evidence type="ECO:0000256" key="6">
    <source>
        <dbReference type="HAMAP-Rule" id="MF_01208"/>
    </source>
</evidence>
<dbReference type="SUPFAM" id="SSF53271">
    <property type="entry name" value="PRTase-like"/>
    <property type="match status" value="1"/>
</dbReference>
<dbReference type="OrthoDB" id="9802134at2"/>
<name>A0A0A5IBL5_9BACI</name>
<keyword evidence="5 6" id="KW-0665">Pyrimidine biosynthesis</keyword>
<dbReference type="InterPro" id="IPR023031">
    <property type="entry name" value="OPRT"/>
</dbReference>
<dbReference type="InterPro" id="IPR004467">
    <property type="entry name" value="Or_phspho_trans_dom"/>
</dbReference>
<evidence type="ECO:0000256" key="5">
    <source>
        <dbReference type="ARBA" id="ARBA00022975"/>
    </source>
</evidence>